<dbReference type="Proteomes" id="UP001162992">
    <property type="component" value="Chromosome 16"/>
</dbReference>
<accession>A0ACC2B9J8</accession>
<keyword evidence="2" id="KW-1185">Reference proteome</keyword>
<proteinExistence type="predicted"/>
<gene>
    <name evidence="1" type="ORF">O6H91_16G006000</name>
</gene>
<name>A0ACC2B9J8_DIPCM</name>
<organism evidence="1 2">
    <name type="scientific">Diphasiastrum complanatum</name>
    <name type="common">Issler's clubmoss</name>
    <name type="synonym">Lycopodium complanatum</name>
    <dbReference type="NCBI Taxonomy" id="34168"/>
    <lineage>
        <taxon>Eukaryota</taxon>
        <taxon>Viridiplantae</taxon>
        <taxon>Streptophyta</taxon>
        <taxon>Embryophyta</taxon>
        <taxon>Tracheophyta</taxon>
        <taxon>Lycopodiopsida</taxon>
        <taxon>Lycopodiales</taxon>
        <taxon>Lycopodiaceae</taxon>
        <taxon>Lycopodioideae</taxon>
        <taxon>Diphasiastrum</taxon>
    </lineage>
</organism>
<dbReference type="EMBL" id="CM055107">
    <property type="protein sequence ID" value="KAJ7526429.1"/>
    <property type="molecule type" value="Genomic_DNA"/>
</dbReference>
<evidence type="ECO:0000313" key="2">
    <source>
        <dbReference type="Proteomes" id="UP001162992"/>
    </source>
</evidence>
<reference evidence="2" key="1">
    <citation type="journal article" date="2024" name="Proc. Natl. Acad. Sci. U.S.A.">
        <title>Extraordinary preservation of gene collinearity over three hundred million years revealed in homosporous lycophytes.</title>
        <authorList>
            <person name="Li C."/>
            <person name="Wickell D."/>
            <person name="Kuo L.Y."/>
            <person name="Chen X."/>
            <person name="Nie B."/>
            <person name="Liao X."/>
            <person name="Peng D."/>
            <person name="Ji J."/>
            <person name="Jenkins J."/>
            <person name="Williams M."/>
            <person name="Shu S."/>
            <person name="Plott C."/>
            <person name="Barry K."/>
            <person name="Rajasekar S."/>
            <person name="Grimwood J."/>
            <person name="Han X."/>
            <person name="Sun S."/>
            <person name="Hou Z."/>
            <person name="He W."/>
            <person name="Dai G."/>
            <person name="Sun C."/>
            <person name="Schmutz J."/>
            <person name="Leebens-Mack J.H."/>
            <person name="Li F.W."/>
            <person name="Wang L."/>
        </authorList>
    </citation>
    <scope>NUCLEOTIDE SEQUENCE [LARGE SCALE GENOMIC DNA]</scope>
    <source>
        <strain evidence="2">cv. PW_Plant_1</strain>
    </source>
</reference>
<evidence type="ECO:0000313" key="1">
    <source>
        <dbReference type="EMBL" id="KAJ7526429.1"/>
    </source>
</evidence>
<protein>
    <submittedName>
        <fullName evidence="1">Uncharacterized protein</fullName>
    </submittedName>
</protein>
<comment type="caution">
    <text evidence="1">The sequence shown here is derived from an EMBL/GenBank/DDBJ whole genome shotgun (WGS) entry which is preliminary data.</text>
</comment>
<sequence>MTGQAAALSDNNITTWIDYDANLKLLDVYVSHNVVKSQESPLLSYRIDLATIISEYMYVGFSAATRYCFELHSILSWGFNNREH</sequence>